<organism evidence="2 3">
    <name type="scientific">Candidatus Scatomorpha merdipullorum</name>
    <dbReference type="NCBI Taxonomy" id="2840927"/>
    <lineage>
        <taxon>Bacteria</taxon>
        <taxon>Bacillati</taxon>
        <taxon>Bacillota</taxon>
        <taxon>Clostridia</taxon>
        <taxon>Eubacteriales</taxon>
        <taxon>Candidatus Scatomorpha</taxon>
    </lineage>
</organism>
<feature type="region of interest" description="Disordered" evidence="1">
    <location>
        <begin position="24"/>
        <end position="47"/>
    </location>
</feature>
<dbReference type="EMBL" id="DVJK01000056">
    <property type="protein sequence ID" value="HIS66302.1"/>
    <property type="molecule type" value="Genomic_DNA"/>
</dbReference>
<dbReference type="Proteomes" id="UP000824001">
    <property type="component" value="Unassembled WGS sequence"/>
</dbReference>
<gene>
    <name evidence="2" type="ORF">IAC18_01940</name>
</gene>
<evidence type="ECO:0000313" key="3">
    <source>
        <dbReference type="Proteomes" id="UP000824001"/>
    </source>
</evidence>
<sequence length="89" mass="9956">MSKTFITPLPQRLFVQLQHNRNVPVRREKNSRPPKKRAMMTGASLRAKKSAGVRTGRFFTLRSAQSIFGGVHAAAENKFKFLSPQGGET</sequence>
<protein>
    <submittedName>
        <fullName evidence="2">Uncharacterized protein</fullName>
    </submittedName>
</protein>
<comment type="caution">
    <text evidence="2">The sequence shown here is derived from an EMBL/GenBank/DDBJ whole genome shotgun (WGS) entry which is preliminary data.</text>
</comment>
<proteinExistence type="predicted"/>
<dbReference type="AlphaFoldDB" id="A0A9D1FC11"/>
<evidence type="ECO:0000256" key="1">
    <source>
        <dbReference type="SAM" id="MobiDB-lite"/>
    </source>
</evidence>
<evidence type="ECO:0000313" key="2">
    <source>
        <dbReference type="EMBL" id="HIS66302.1"/>
    </source>
</evidence>
<reference evidence="2" key="1">
    <citation type="submission" date="2020-10" db="EMBL/GenBank/DDBJ databases">
        <authorList>
            <person name="Gilroy R."/>
        </authorList>
    </citation>
    <scope>NUCLEOTIDE SEQUENCE</scope>
    <source>
        <strain evidence="2">ChiHjej10B9-9673</strain>
    </source>
</reference>
<name>A0A9D1FC11_9FIRM</name>
<reference evidence="2" key="2">
    <citation type="journal article" date="2021" name="PeerJ">
        <title>Extensive microbial diversity within the chicken gut microbiome revealed by metagenomics and culture.</title>
        <authorList>
            <person name="Gilroy R."/>
            <person name="Ravi A."/>
            <person name="Getino M."/>
            <person name="Pursley I."/>
            <person name="Horton D.L."/>
            <person name="Alikhan N.F."/>
            <person name="Baker D."/>
            <person name="Gharbi K."/>
            <person name="Hall N."/>
            <person name="Watson M."/>
            <person name="Adriaenssens E.M."/>
            <person name="Foster-Nyarko E."/>
            <person name="Jarju S."/>
            <person name="Secka A."/>
            <person name="Antonio M."/>
            <person name="Oren A."/>
            <person name="Chaudhuri R.R."/>
            <person name="La Ragione R."/>
            <person name="Hildebrand F."/>
            <person name="Pallen M.J."/>
        </authorList>
    </citation>
    <scope>NUCLEOTIDE SEQUENCE</scope>
    <source>
        <strain evidence="2">ChiHjej10B9-9673</strain>
    </source>
</reference>
<accession>A0A9D1FC11</accession>